<dbReference type="Pfam" id="PF00884">
    <property type="entry name" value="Sulfatase"/>
    <property type="match status" value="1"/>
</dbReference>
<dbReference type="EMBL" id="JBEPLJ010000018">
    <property type="protein sequence ID" value="MET3588047.1"/>
    <property type="molecule type" value="Genomic_DNA"/>
</dbReference>
<dbReference type="InterPro" id="IPR017850">
    <property type="entry name" value="Alkaline_phosphatase_core_sf"/>
</dbReference>
<comment type="caution">
    <text evidence="4">The sequence shown here is derived from an EMBL/GenBank/DDBJ whole genome shotgun (WGS) entry which is preliminary data.</text>
</comment>
<evidence type="ECO:0000256" key="1">
    <source>
        <dbReference type="ARBA" id="ARBA00022723"/>
    </source>
</evidence>
<dbReference type="PANTHER" id="PTHR45953">
    <property type="entry name" value="IDURONATE 2-SULFATASE"/>
    <property type="match status" value="1"/>
</dbReference>
<dbReference type="Proteomes" id="UP001549031">
    <property type="component" value="Unassembled WGS sequence"/>
</dbReference>
<sequence length="505" mass="56479">MLNKACGGDYISKPRPNVLFITVDQWPGGLLACAGHPVIETPTIDHLASIGTRFANAYSECPICIPARRTIMTGASPRRHGDRTFQPSLRMPADMTTLAQAFGQAGYQSQAIGKLHVYPQRDRIGFDDALLAEEGRGALGGTDDYEMFLADKGYAGQQFLHGMSNNEYSWRTWHLPEELHVTNWTTWAAARSIKRRDPTRPALWHVSYTPPHPPLIPLASYLERYRAREVDEPNIAGWAVDDERLPYPLKLARDYWSSLPPAQLADMRRAFYALCTHIDHQLRVLIGTLREEQILDDTIILITSDHGDMLGDHGFYAKRMMYEGSAKVPMVLVGVADDKRVGVGVVDERLVGLQDIMPTLLQLCGITIPDTCEGISMVSQDHQRQTLYAEALAGVKAMRMIRDERYKLIWYPAGCVFQLFDLQTDPHEMYDLSASSDHDHVLLRLQQQLRLELYGEDLEAVDEGGFVGLERPASAPQPNRGLSGQRGLHYPAPPLQDPSIIVGGV</sequence>
<evidence type="ECO:0000313" key="4">
    <source>
        <dbReference type="EMBL" id="MET3588047.1"/>
    </source>
</evidence>
<name>A0ABV2HCD4_9HYPH</name>
<evidence type="ECO:0000259" key="3">
    <source>
        <dbReference type="Pfam" id="PF00884"/>
    </source>
</evidence>
<keyword evidence="5" id="KW-1185">Reference proteome</keyword>
<keyword evidence="1" id="KW-0479">Metal-binding</keyword>
<feature type="domain" description="Sulfatase N-terminal" evidence="3">
    <location>
        <begin position="16"/>
        <end position="366"/>
    </location>
</feature>
<reference evidence="4 5" key="1">
    <citation type="submission" date="2024-06" db="EMBL/GenBank/DDBJ databases">
        <title>Genomic Encyclopedia of Type Strains, Phase IV (KMG-IV): sequencing the most valuable type-strain genomes for metagenomic binning, comparative biology and taxonomic classification.</title>
        <authorList>
            <person name="Goeker M."/>
        </authorList>
    </citation>
    <scope>NUCLEOTIDE SEQUENCE [LARGE SCALE GENOMIC DNA]</scope>
    <source>
        <strain evidence="4 5">DSM 105042</strain>
    </source>
</reference>
<protein>
    <submittedName>
        <fullName evidence="4">Arylsulfatase A-like enzyme</fullName>
    </submittedName>
</protein>
<accession>A0ABV2HCD4</accession>
<evidence type="ECO:0000313" key="5">
    <source>
        <dbReference type="Proteomes" id="UP001549031"/>
    </source>
</evidence>
<proteinExistence type="predicted"/>
<gene>
    <name evidence="4" type="ORF">ABID21_004180</name>
</gene>
<keyword evidence="2" id="KW-0378">Hydrolase</keyword>
<dbReference type="RefSeq" id="WP_247245788.1">
    <property type="nucleotide sequence ID" value="NZ_JALJRA010000019.1"/>
</dbReference>
<organism evidence="4 5">
    <name type="scientific">Pseudorhizobium tarimense</name>
    <dbReference type="NCBI Taxonomy" id="1079109"/>
    <lineage>
        <taxon>Bacteria</taxon>
        <taxon>Pseudomonadati</taxon>
        <taxon>Pseudomonadota</taxon>
        <taxon>Alphaproteobacteria</taxon>
        <taxon>Hyphomicrobiales</taxon>
        <taxon>Rhizobiaceae</taxon>
        <taxon>Rhizobium/Agrobacterium group</taxon>
        <taxon>Pseudorhizobium</taxon>
    </lineage>
</organism>
<dbReference type="InterPro" id="IPR000917">
    <property type="entry name" value="Sulfatase_N"/>
</dbReference>
<dbReference type="SUPFAM" id="SSF53649">
    <property type="entry name" value="Alkaline phosphatase-like"/>
    <property type="match status" value="1"/>
</dbReference>
<evidence type="ECO:0000256" key="2">
    <source>
        <dbReference type="ARBA" id="ARBA00022801"/>
    </source>
</evidence>
<dbReference type="Gene3D" id="3.40.720.10">
    <property type="entry name" value="Alkaline Phosphatase, subunit A"/>
    <property type="match status" value="1"/>
</dbReference>
<dbReference type="PANTHER" id="PTHR45953:SF1">
    <property type="entry name" value="IDURONATE 2-SULFATASE"/>
    <property type="match status" value="1"/>
</dbReference>